<dbReference type="SUPFAM" id="SSF103473">
    <property type="entry name" value="MFS general substrate transporter"/>
    <property type="match status" value="1"/>
</dbReference>
<evidence type="ECO:0000313" key="7">
    <source>
        <dbReference type="EMBL" id="RYM36074.1"/>
    </source>
</evidence>
<dbReference type="Gene3D" id="1.20.1250.20">
    <property type="entry name" value="MFS general substrate transporter like domains"/>
    <property type="match status" value="1"/>
</dbReference>
<feature type="transmembrane region" description="Helical" evidence="6">
    <location>
        <begin position="254"/>
        <end position="277"/>
    </location>
</feature>
<reference evidence="7 8" key="1">
    <citation type="submission" date="2019-02" db="EMBL/GenBank/DDBJ databases">
        <title>Genome sequence of the sea-ice species Brumimicrobium glaciale.</title>
        <authorList>
            <person name="Bowman J.P."/>
        </authorList>
    </citation>
    <scope>NUCLEOTIDE SEQUENCE [LARGE SCALE GENOMIC DNA]</scope>
    <source>
        <strain evidence="7 8">IC156</strain>
    </source>
</reference>
<accession>A0A4Q4KVF7</accession>
<feature type="transmembrane region" description="Helical" evidence="6">
    <location>
        <begin position="345"/>
        <end position="362"/>
    </location>
</feature>
<dbReference type="PANTHER" id="PTHR23519">
    <property type="entry name" value="AUTOPHAGY-RELATED PROTEIN 22"/>
    <property type="match status" value="1"/>
</dbReference>
<gene>
    <name evidence="7" type="ORF">ERX46_03510</name>
</gene>
<comment type="caution">
    <text evidence="7">The sequence shown here is derived from an EMBL/GenBank/DDBJ whole genome shotgun (WGS) entry which is preliminary data.</text>
</comment>
<evidence type="ECO:0000256" key="3">
    <source>
        <dbReference type="ARBA" id="ARBA00022692"/>
    </source>
</evidence>
<feature type="transmembrane region" description="Helical" evidence="6">
    <location>
        <begin position="411"/>
        <end position="430"/>
    </location>
</feature>
<feature type="transmembrane region" description="Helical" evidence="6">
    <location>
        <begin position="129"/>
        <end position="151"/>
    </location>
</feature>
<dbReference type="GO" id="GO:0012505">
    <property type="term" value="C:endomembrane system"/>
    <property type="evidence" value="ECO:0007669"/>
    <property type="project" value="UniProtKB-SubCell"/>
</dbReference>
<dbReference type="AlphaFoldDB" id="A0A4Q4KVF7"/>
<evidence type="ECO:0000256" key="5">
    <source>
        <dbReference type="ARBA" id="ARBA00023136"/>
    </source>
</evidence>
<evidence type="ECO:0000256" key="2">
    <source>
        <dbReference type="ARBA" id="ARBA00022448"/>
    </source>
</evidence>
<dbReference type="InterPro" id="IPR036259">
    <property type="entry name" value="MFS_trans_sf"/>
</dbReference>
<organism evidence="7 8">
    <name type="scientific">Brumimicrobium glaciale</name>
    <dbReference type="NCBI Taxonomy" id="200475"/>
    <lineage>
        <taxon>Bacteria</taxon>
        <taxon>Pseudomonadati</taxon>
        <taxon>Bacteroidota</taxon>
        <taxon>Flavobacteriia</taxon>
        <taxon>Flavobacteriales</taxon>
        <taxon>Crocinitomicaceae</taxon>
        <taxon>Brumimicrobium</taxon>
    </lineage>
</organism>
<dbReference type="RefSeq" id="WP_130092439.1">
    <property type="nucleotide sequence ID" value="NZ_SETE01000001.1"/>
</dbReference>
<evidence type="ECO:0000313" key="8">
    <source>
        <dbReference type="Proteomes" id="UP000293952"/>
    </source>
</evidence>
<comment type="subcellular location">
    <subcellularLocation>
        <location evidence="1">Endomembrane system</location>
        <topology evidence="1">Multi-pass membrane protein</topology>
    </subcellularLocation>
</comment>
<keyword evidence="2" id="KW-0813">Transport</keyword>
<feature type="transmembrane region" description="Helical" evidence="6">
    <location>
        <begin position="104"/>
        <end position="123"/>
    </location>
</feature>
<dbReference type="OrthoDB" id="9768783at2"/>
<feature type="transmembrane region" description="Helical" evidence="6">
    <location>
        <begin position="289"/>
        <end position="309"/>
    </location>
</feature>
<protein>
    <submittedName>
        <fullName evidence="7">MFS transporter</fullName>
    </submittedName>
</protein>
<dbReference type="InterPro" id="IPR024671">
    <property type="entry name" value="Atg22-like"/>
</dbReference>
<dbReference type="Proteomes" id="UP000293952">
    <property type="component" value="Unassembled WGS sequence"/>
</dbReference>
<dbReference type="EMBL" id="SETE01000001">
    <property type="protein sequence ID" value="RYM36074.1"/>
    <property type="molecule type" value="Genomic_DNA"/>
</dbReference>
<evidence type="ECO:0000256" key="6">
    <source>
        <dbReference type="SAM" id="Phobius"/>
    </source>
</evidence>
<dbReference type="InterPro" id="IPR050495">
    <property type="entry name" value="ATG22/LtaA_families"/>
</dbReference>
<name>A0A4Q4KVF7_9FLAO</name>
<feature type="transmembrane region" description="Helical" evidence="6">
    <location>
        <begin position="171"/>
        <end position="190"/>
    </location>
</feature>
<evidence type="ECO:0000256" key="1">
    <source>
        <dbReference type="ARBA" id="ARBA00004127"/>
    </source>
</evidence>
<evidence type="ECO:0000256" key="4">
    <source>
        <dbReference type="ARBA" id="ARBA00022989"/>
    </source>
</evidence>
<keyword evidence="8" id="KW-1185">Reference proteome</keyword>
<sequence>MEKGNKRVVKGWIFYDWANSVYNLVISSAIFPVFYANVTESHYLKTVGRDKLLPGENVMVEFFGFTLSNSVLFSYVLAASFLLVSILSPLLSGVADVTGSKKRFMQFFCYLGSFASISLFWFSPDHIEWGMLSIFLASMGFWNSLVFYNAFLPEIAEPKDHDNISARGFSMGYFGSMILLVICLSIIMLGDPAYTKYSFVLVGLWWMGFAQVTFRRLPHNVNKKAVKSGRIFKGVVELKRVFNEFRQTKRLKRYLLSFFFFNTGVQTVMLMAVVFAKKEIDWGEAGGDAGLIVAILLIQILGAGGAYLMSYISSLIGNLRTLIFVVIGWMILCIWAYWLQSPTEFYFLAAGIGLVMGGVQALSRSTYSKFLPTTDNHASYFSFYDVAEKIGIVLGLFFFGLMEYLTGNLRASVLSIVAFFAIGLVLLIFVPRKESAKGRKVLIASRLAALKAKEGLGE</sequence>
<keyword evidence="5 6" id="KW-0472">Membrane</keyword>
<keyword evidence="3 6" id="KW-0812">Transmembrane</keyword>
<dbReference type="PANTHER" id="PTHR23519:SF1">
    <property type="entry name" value="AUTOPHAGY-RELATED PROTEIN 22"/>
    <property type="match status" value="1"/>
</dbReference>
<keyword evidence="4 6" id="KW-1133">Transmembrane helix</keyword>
<dbReference type="Pfam" id="PF11700">
    <property type="entry name" value="ATG22"/>
    <property type="match status" value="1"/>
</dbReference>
<proteinExistence type="predicted"/>
<feature type="transmembrane region" description="Helical" evidence="6">
    <location>
        <begin position="383"/>
        <end position="405"/>
    </location>
</feature>
<feature type="transmembrane region" description="Helical" evidence="6">
    <location>
        <begin position="196"/>
        <end position="214"/>
    </location>
</feature>
<feature type="transmembrane region" description="Helical" evidence="6">
    <location>
        <begin position="321"/>
        <end position="339"/>
    </location>
</feature>
<feature type="transmembrane region" description="Helical" evidence="6">
    <location>
        <begin position="72"/>
        <end position="92"/>
    </location>
</feature>
<feature type="transmembrane region" description="Helical" evidence="6">
    <location>
        <begin position="12"/>
        <end position="35"/>
    </location>
</feature>